<dbReference type="SMART" id="SM00304">
    <property type="entry name" value="HAMP"/>
    <property type="match status" value="1"/>
</dbReference>
<evidence type="ECO:0000256" key="5">
    <source>
        <dbReference type="ARBA" id="ARBA00023224"/>
    </source>
</evidence>
<evidence type="ECO:0000259" key="10">
    <source>
        <dbReference type="PROSITE" id="PS50885"/>
    </source>
</evidence>
<gene>
    <name evidence="11" type="ORF">FHP89_13895</name>
</gene>
<protein>
    <submittedName>
        <fullName evidence="11">Methyl-accepting chemotaxis protein</fullName>
    </submittedName>
</protein>
<keyword evidence="5 7" id="KW-0807">Transducer</keyword>
<reference evidence="11 12" key="1">
    <citation type="submission" date="2019-07" db="EMBL/GenBank/DDBJ databases">
        <title>The pathways for chlorine oxyanion respiration interact through the shared metabolite chlorate.</title>
        <authorList>
            <person name="Barnum T.P."/>
            <person name="Cheng Y."/>
            <person name="Hill K.A."/>
            <person name="Lucas L.N."/>
            <person name="Carlson H.K."/>
            <person name="Coates J.D."/>
        </authorList>
    </citation>
    <scope>NUCLEOTIDE SEQUENCE [LARGE SCALE GENOMIC DNA]</scope>
    <source>
        <strain evidence="11 12">SFB-1</strain>
    </source>
</reference>
<dbReference type="PROSITE" id="PS50111">
    <property type="entry name" value="CHEMOTAXIS_TRANSDUC_2"/>
    <property type="match status" value="1"/>
</dbReference>
<keyword evidence="2 8" id="KW-0812">Transmembrane</keyword>
<evidence type="ECO:0000256" key="7">
    <source>
        <dbReference type="PROSITE-ProRule" id="PRU00284"/>
    </source>
</evidence>
<feature type="domain" description="HAMP" evidence="10">
    <location>
        <begin position="237"/>
        <end position="290"/>
    </location>
</feature>
<dbReference type="Pfam" id="PF12729">
    <property type="entry name" value="4HB_MCP_1"/>
    <property type="match status" value="1"/>
</dbReference>
<dbReference type="SMART" id="SM00283">
    <property type="entry name" value="MA"/>
    <property type="match status" value="1"/>
</dbReference>
<evidence type="ECO:0000313" key="11">
    <source>
        <dbReference type="EMBL" id="TVO75437.1"/>
    </source>
</evidence>
<evidence type="ECO:0000256" key="6">
    <source>
        <dbReference type="ARBA" id="ARBA00029447"/>
    </source>
</evidence>
<keyword evidence="3 8" id="KW-1133">Transmembrane helix</keyword>
<keyword evidence="4 8" id="KW-0472">Membrane</keyword>
<dbReference type="GO" id="GO:0016020">
    <property type="term" value="C:membrane"/>
    <property type="evidence" value="ECO:0007669"/>
    <property type="project" value="UniProtKB-SubCell"/>
</dbReference>
<dbReference type="EMBL" id="VMNI01000013">
    <property type="protein sequence ID" value="TVO75437.1"/>
    <property type="molecule type" value="Genomic_DNA"/>
</dbReference>
<dbReference type="SUPFAM" id="SSF58104">
    <property type="entry name" value="Methyl-accepting chemotaxis protein (MCP) signaling domain"/>
    <property type="match status" value="1"/>
</dbReference>
<dbReference type="Pfam" id="PF00672">
    <property type="entry name" value="HAMP"/>
    <property type="match status" value="1"/>
</dbReference>
<dbReference type="CDD" id="cd06225">
    <property type="entry name" value="HAMP"/>
    <property type="match status" value="1"/>
</dbReference>
<accession>A0A557REG9</accession>
<comment type="caution">
    <text evidence="11">The sequence shown here is derived from an EMBL/GenBank/DDBJ whole genome shotgun (WGS) entry which is preliminary data.</text>
</comment>
<evidence type="ECO:0000259" key="9">
    <source>
        <dbReference type="PROSITE" id="PS50111"/>
    </source>
</evidence>
<sequence length="567" mass="60376">MHRFSIRTKLFVLITISLMALCLVGITAWTGLQRMASSLESVSEQNLAAVRWLGVLRTGRLEAIVAVQEGGTWDIEAFEQLISDEVELHEEGTGLFKSIKERFDEAAARASRAYEAYQALPKTPAQQEQWEALQPLWNDFANNDQRQSEMIDKLAGAKDWFEFRQIFRSYATYGLRWASSYATLDVPLAKLAATSIEDAASAKAQADESMATVSRMLVGVAGIAGILLVALGLTIARSVTGSLDAMRGTISRIADSNDFNLRAPARGDDELAQTARSFNDLLARVQTSLREVRASAESIKGAAGRASQVSTDVAATSAKQSEAVVNMTHEVEQMLRDISRIASDTTEALALSQEANCAASSGASAIARSSTEIVSLTTQITQAGEAVTQLESESRRIAGIVDVIKKLADQTNLLALNAAIEAARAGEQGRGFAVVADEVRSLAEGTTTSAQEIGGKVASMQASIRAAVADMTTVVTRAEEGRKLSDEGANQMARIRESTDRAAVVIEGLSAAMIQQDRAATEMSAKIRSLASLSEASCEAGALSASVSEALDGAALRLGDAVERFSV</sequence>
<proteinExistence type="inferred from homology"/>
<dbReference type="InterPro" id="IPR003660">
    <property type="entry name" value="HAMP_dom"/>
</dbReference>
<evidence type="ECO:0000256" key="2">
    <source>
        <dbReference type="ARBA" id="ARBA00022692"/>
    </source>
</evidence>
<evidence type="ECO:0000256" key="3">
    <source>
        <dbReference type="ARBA" id="ARBA00022989"/>
    </source>
</evidence>
<dbReference type="Proteomes" id="UP000318349">
    <property type="component" value="Unassembled WGS sequence"/>
</dbReference>
<dbReference type="Pfam" id="PF00015">
    <property type="entry name" value="MCPsignal"/>
    <property type="match status" value="1"/>
</dbReference>
<dbReference type="InterPro" id="IPR004089">
    <property type="entry name" value="MCPsignal_dom"/>
</dbReference>
<dbReference type="AlphaFoldDB" id="A0A557REG9"/>
<evidence type="ECO:0000313" key="12">
    <source>
        <dbReference type="Proteomes" id="UP000318349"/>
    </source>
</evidence>
<evidence type="ECO:0000256" key="8">
    <source>
        <dbReference type="SAM" id="Phobius"/>
    </source>
</evidence>
<feature type="domain" description="Methyl-accepting transducer" evidence="9">
    <location>
        <begin position="295"/>
        <end position="531"/>
    </location>
</feature>
<evidence type="ECO:0000256" key="4">
    <source>
        <dbReference type="ARBA" id="ARBA00023136"/>
    </source>
</evidence>
<dbReference type="PANTHER" id="PTHR32089">
    <property type="entry name" value="METHYL-ACCEPTING CHEMOTAXIS PROTEIN MCPB"/>
    <property type="match status" value="1"/>
</dbReference>
<feature type="transmembrane region" description="Helical" evidence="8">
    <location>
        <begin position="216"/>
        <end position="236"/>
    </location>
</feature>
<dbReference type="GO" id="GO:0007165">
    <property type="term" value="P:signal transduction"/>
    <property type="evidence" value="ECO:0007669"/>
    <property type="project" value="UniProtKB-KW"/>
</dbReference>
<dbReference type="PROSITE" id="PS50885">
    <property type="entry name" value="HAMP"/>
    <property type="match status" value="1"/>
</dbReference>
<name>A0A557REG9_9RHOO</name>
<dbReference type="Gene3D" id="6.10.340.10">
    <property type="match status" value="1"/>
</dbReference>
<dbReference type="Gene3D" id="1.10.287.950">
    <property type="entry name" value="Methyl-accepting chemotaxis protein"/>
    <property type="match status" value="1"/>
</dbReference>
<comment type="subcellular location">
    <subcellularLocation>
        <location evidence="1">Membrane</location>
        <topology evidence="1">Multi-pass membrane protein</topology>
    </subcellularLocation>
</comment>
<organism evidence="11 12">
    <name type="scientific">Denitromonas halophila</name>
    <dbReference type="NCBI Taxonomy" id="1629404"/>
    <lineage>
        <taxon>Bacteria</taxon>
        <taxon>Pseudomonadati</taxon>
        <taxon>Pseudomonadota</taxon>
        <taxon>Betaproteobacteria</taxon>
        <taxon>Rhodocyclales</taxon>
        <taxon>Zoogloeaceae</taxon>
        <taxon>Denitromonas</taxon>
    </lineage>
</organism>
<evidence type="ECO:0000256" key="1">
    <source>
        <dbReference type="ARBA" id="ARBA00004141"/>
    </source>
</evidence>
<dbReference type="PANTHER" id="PTHR32089:SF119">
    <property type="entry name" value="METHYL-ACCEPTING CHEMOTAXIS PROTEIN CTPL"/>
    <property type="match status" value="1"/>
</dbReference>
<dbReference type="InterPro" id="IPR024478">
    <property type="entry name" value="HlyB_4HB_MCP"/>
</dbReference>
<comment type="similarity">
    <text evidence="6">Belongs to the methyl-accepting chemotaxis (MCP) protein family.</text>
</comment>